<dbReference type="AlphaFoldDB" id="F0XP64"/>
<gene>
    <name evidence="4" type="ORF">CMQ_7698</name>
</gene>
<keyword evidence="5" id="KW-1185">Reference proteome</keyword>
<evidence type="ECO:0000256" key="1">
    <source>
        <dbReference type="SAM" id="Coils"/>
    </source>
</evidence>
<dbReference type="InterPro" id="IPR001623">
    <property type="entry name" value="DnaJ_domain"/>
</dbReference>
<dbReference type="SUPFAM" id="SSF46565">
    <property type="entry name" value="Chaperone J-domain"/>
    <property type="match status" value="1"/>
</dbReference>
<evidence type="ECO:0000256" key="2">
    <source>
        <dbReference type="SAM" id="Phobius"/>
    </source>
</evidence>
<evidence type="ECO:0000313" key="4">
    <source>
        <dbReference type="EMBL" id="EFX00696.1"/>
    </source>
</evidence>
<proteinExistence type="predicted"/>
<name>F0XP64_GROCL</name>
<dbReference type="PROSITE" id="PS50076">
    <property type="entry name" value="DNAJ_2"/>
    <property type="match status" value="1"/>
</dbReference>
<protein>
    <submittedName>
        <fullName evidence="4">Chaperone protein</fullName>
    </submittedName>
</protein>
<dbReference type="CDD" id="cd06257">
    <property type="entry name" value="DnaJ"/>
    <property type="match status" value="1"/>
</dbReference>
<feature type="transmembrane region" description="Helical" evidence="2">
    <location>
        <begin position="65"/>
        <end position="87"/>
    </location>
</feature>
<dbReference type="Pfam" id="PF00226">
    <property type="entry name" value="DnaJ"/>
    <property type="match status" value="1"/>
</dbReference>
<keyword evidence="2" id="KW-0812">Transmembrane</keyword>
<dbReference type="InterPro" id="IPR036869">
    <property type="entry name" value="J_dom_sf"/>
</dbReference>
<feature type="coiled-coil region" evidence="1">
    <location>
        <begin position="196"/>
        <end position="228"/>
    </location>
</feature>
<keyword evidence="2" id="KW-0472">Membrane</keyword>
<dbReference type="Proteomes" id="UP000007796">
    <property type="component" value="Unassembled WGS sequence"/>
</dbReference>
<dbReference type="OrthoDB" id="10250354at2759"/>
<dbReference type="PRINTS" id="PR00625">
    <property type="entry name" value="JDOMAIN"/>
</dbReference>
<dbReference type="SMART" id="SM00271">
    <property type="entry name" value="DnaJ"/>
    <property type="match status" value="1"/>
</dbReference>
<accession>F0XP64</accession>
<feature type="domain" description="J" evidence="3">
    <location>
        <begin position="115"/>
        <end position="193"/>
    </location>
</feature>
<keyword evidence="1" id="KW-0175">Coiled coil</keyword>
<dbReference type="InParanoid" id="F0XP64"/>
<dbReference type="RefSeq" id="XP_014170178.1">
    <property type="nucleotide sequence ID" value="XM_014314703.1"/>
</dbReference>
<dbReference type="PANTHER" id="PTHR24074">
    <property type="entry name" value="CO-CHAPERONE PROTEIN DJLA"/>
    <property type="match status" value="1"/>
</dbReference>
<dbReference type="GeneID" id="25981270"/>
<sequence length="300" mass="33845">MSFNNEQTFSLPRVNRIPQRIYTGCTGEQARSTTNGSRALRRACPRIADETASTWTRVLRPSLQLFSVIFALVFIIGGLFLVLWALFASSASTSAHTNTNTPESAGLLVPTASMSPYEKLGLPQLENFGSNAHITDTEIRAAYRKAVRHFHPDKVKAKTSEQLLAAEEHVRLINEAYEELTDPYRRCLLDQVWGCWRHLEKQLEEEMRQREEEQMEELRAEAAQMHMHQDDADDGQTENQADDPFGLVVVMFAQVAAYRAARSILSLLEELDGLTGGFGKYVLRGISYLAGRLQSRIRIV</sequence>
<evidence type="ECO:0000259" key="3">
    <source>
        <dbReference type="PROSITE" id="PS50076"/>
    </source>
</evidence>
<dbReference type="EMBL" id="GL629801">
    <property type="protein sequence ID" value="EFX00696.1"/>
    <property type="molecule type" value="Genomic_DNA"/>
</dbReference>
<organism evidence="5">
    <name type="scientific">Grosmannia clavigera (strain kw1407 / UAMH 11150)</name>
    <name type="common">Blue stain fungus</name>
    <name type="synonym">Graphiocladiella clavigera</name>
    <dbReference type="NCBI Taxonomy" id="655863"/>
    <lineage>
        <taxon>Eukaryota</taxon>
        <taxon>Fungi</taxon>
        <taxon>Dikarya</taxon>
        <taxon>Ascomycota</taxon>
        <taxon>Pezizomycotina</taxon>
        <taxon>Sordariomycetes</taxon>
        <taxon>Sordariomycetidae</taxon>
        <taxon>Ophiostomatales</taxon>
        <taxon>Ophiostomataceae</taxon>
        <taxon>Leptographium</taxon>
    </lineage>
</organism>
<reference evidence="4 5" key="1">
    <citation type="journal article" date="2011" name="Proc. Natl. Acad. Sci. U.S.A.">
        <title>Genome and transcriptome analyses of the mountain pine beetle-fungal symbiont Grosmannia clavigera, a lodgepole pine pathogen.</title>
        <authorList>
            <person name="DiGuistini S."/>
            <person name="Wang Y."/>
            <person name="Liao N.Y."/>
            <person name="Taylor G."/>
            <person name="Tanguay P."/>
            <person name="Feau N."/>
            <person name="Henrissat B."/>
            <person name="Chan S.K."/>
            <person name="Hesse-Orce U."/>
            <person name="Alamouti S.M."/>
            <person name="Tsui C.K.M."/>
            <person name="Docking R.T."/>
            <person name="Levasseur A."/>
            <person name="Haridas S."/>
            <person name="Robertson G."/>
            <person name="Birol I."/>
            <person name="Holt R.A."/>
            <person name="Marra M.A."/>
            <person name="Hamelin R.C."/>
            <person name="Hirst M."/>
            <person name="Jones S.J.M."/>
            <person name="Bohlmann J."/>
            <person name="Breuil C."/>
        </authorList>
    </citation>
    <scope>NUCLEOTIDE SEQUENCE [LARGE SCALE GENOMIC DNA]</scope>
    <source>
        <strain evidence="5">kw1407 / UAMH 11150</strain>
    </source>
</reference>
<dbReference type="HOGENOM" id="CLU_927665_0_0_1"/>
<evidence type="ECO:0000313" key="5">
    <source>
        <dbReference type="Proteomes" id="UP000007796"/>
    </source>
</evidence>
<keyword evidence="2" id="KW-1133">Transmembrane helix</keyword>
<dbReference type="InterPro" id="IPR050817">
    <property type="entry name" value="DjlA_DnaK_co-chaperone"/>
</dbReference>
<dbReference type="STRING" id="655863.F0XP64"/>
<dbReference type="Gene3D" id="1.10.287.110">
    <property type="entry name" value="DnaJ domain"/>
    <property type="match status" value="1"/>
</dbReference>